<feature type="region of interest" description="Disordered" evidence="7">
    <location>
        <begin position="176"/>
        <end position="222"/>
    </location>
</feature>
<dbReference type="OrthoDB" id="537444at2759"/>
<protein>
    <recommendedName>
        <fullName evidence="6">Acetyltransferase component of pyruvate dehydrogenase complex</fullName>
        <ecNumber evidence="6">2.3.1.12</ecNumber>
    </recommendedName>
</protein>
<feature type="region of interest" description="Disordered" evidence="7">
    <location>
        <begin position="259"/>
        <end position="278"/>
    </location>
</feature>
<evidence type="ECO:0000256" key="6">
    <source>
        <dbReference type="RuleBase" id="RU361137"/>
    </source>
</evidence>
<feature type="domain" description="Lipoyl-binding" evidence="9">
    <location>
        <begin position="89"/>
        <end position="165"/>
    </location>
</feature>
<keyword evidence="12" id="KW-1185">Reference proteome</keyword>
<gene>
    <name evidence="11" type="ORF">Mgra_00003844</name>
</gene>
<comment type="cofactor">
    <cofactor evidence="6">
        <name>(R)-lipoate</name>
        <dbReference type="ChEBI" id="CHEBI:83088"/>
    </cofactor>
    <text evidence="6">Binds 1 lipoyl cofactor covalently.</text>
</comment>
<evidence type="ECO:0000256" key="4">
    <source>
        <dbReference type="ARBA" id="ARBA00022946"/>
    </source>
</evidence>
<dbReference type="SUPFAM" id="SSF47005">
    <property type="entry name" value="Peripheral subunit-binding domain of 2-oxo acid dehydrogenase complex"/>
    <property type="match status" value="1"/>
</dbReference>
<evidence type="ECO:0000256" key="1">
    <source>
        <dbReference type="ARBA" id="ARBA00007317"/>
    </source>
</evidence>
<reference evidence="11" key="1">
    <citation type="journal article" date="2020" name="Ecol. Evol.">
        <title>Genome structure and content of the rice root-knot nematode (Meloidogyne graminicola).</title>
        <authorList>
            <person name="Phan N.T."/>
            <person name="Danchin E.G.J."/>
            <person name="Klopp C."/>
            <person name="Perfus-Barbeoch L."/>
            <person name="Kozlowski D.K."/>
            <person name="Koutsovoulos G.D."/>
            <person name="Lopez-Roques C."/>
            <person name="Bouchez O."/>
            <person name="Zahm M."/>
            <person name="Besnard G."/>
            <person name="Bellafiore S."/>
        </authorList>
    </citation>
    <scope>NUCLEOTIDE SEQUENCE</scope>
    <source>
        <strain evidence="11">VN-18</strain>
    </source>
</reference>
<dbReference type="InterPro" id="IPR006257">
    <property type="entry name" value="LAT1"/>
</dbReference>
<organism evidence="11 12">
    <name type="scientific">Meloidogyne graminicola</name>
    <dbReference type="NCBI Taxonomy" id="189291"/>
    <lineage>
        <taxon>Eukaryota</taxon>
        <taxon>Metazoa</taxon>
        <taxon>Ecdysozoa</taxon>
        <taxon>Nematoda</taxon>
        <taxon>Chromadorea</taxon>
        <taxon>Rhabditida</taxon>
        <taxon>Tylenchina</taxon>
        <taxon>Tylenchomorpha</taxon>
        <taxon>Tylenchoidea</taxon>
        <taxon>Meloidogynidae</taxon>
        <taxon>Meloidogyninae</taxon>
        <taxon>Meloidogyne</taxon>
    </lineage>
</organism>
<evidence type="ECO:0000313" key="12">
    <source>
        <dbReference type="Proteomes" id="UP000605970"/>
    </source>
</evidence>
<evidence type="ECO:0000313" key="11">
    <source>
        <dbReference type="EMBL" id="KAF7636666.1"/>
    </source>
</evidence>
<dbReference type="SUPFAM" id="SSF52777">
    <property type="entry name" value="CoA-dependent acyltransferases"/>
    <property type="match status" value="1"/>
</dbReference>
<dbReference type="FunFam" id="3.30.559.10:FF:000003">
    <property type="entry name" value="Acetyltransferase component of pyruvate dehydrogenase complex"/>
    <property type="match status" value="1"/>
</dbReference>
<dbReference type="Pfam" id="PF00198">
    <property type="entry name" value="2-oxoacid_dh"/>
    <property type="match status" value="1"/>
</dbReference>
<dbReference type="EC" id="2.3.1.12" evidence="6"/>
<dbReference type="InterPro" id="IPR023213">
    <property type="entry name" value="CAT-like_dom_sf"/>
</dbReference>
<keyword evidence="11" id="KW-0670">Pyruvate</keyword>
<sequence>MKQQEQSVSENQLVNVKYIKLQSEIKVVTLFIFYFVLMQMMKLGQTLRILTTCYSRNLRLRRHFSYRQVLHVRLAVIQPNTGFLDYPEHSKITFPALSPTMEMGTIVSWQKKEGDQLSEGDLICEIETDKATMGFEAPEEGYLAKILLPEGSKDVPVGKLLCIVVQDKNDVAAFKDYTGDEGGAAAPSPASTKEEQPSPKQETQTTQAPIKTQQQAPSHDTRLKASPYAKKLAGEQGIDLSSLSGSGPEGRILASDLAHAPSHAPTTPSGAPSDNYTDIPLSNMRKTIAKRLAEAKSTIPHYYLTSELYIDKLMDVRKRLNALLEKEAKKTGEKPQKLSINDFIIKASALACLRVPEANSSFMGTFIREHLGVDVSVAVSTPSGLITPIIFDAHTKGVATIGYEVALLAAKAREGKLQPNEFQGGTFTVSNLGMFGSVDHFTAIINPPQSCILAIGAARRKLVPIDEESSEEKYRSVTSLKVTLSCDHRVVDGAVGAVWLQHFKRFMEEPITMLLWGTAGMDKRRD</sequence>
<keyword evidence="8" id="KW-1133">Transmembrane helix</keyword>
<dbReference type="InterPro" id="IPR045257">
    <property type="entry name" value="E2/Pdx1"/>
</dbReference>
<keyword evidence="5 6" id="KW-0012">Acyltransferase</keyword>
<dbReference type="AlphaFoldDB" id="A0A8S9ZTS3"/>
<keyword evidence="8" id="KW-0812">Transmembrane</keyword>
<evidence type="ECO:0000256" key="8">
    <source>
        <dbReference type="SAM" id="Phobius"/>
    </source>
</evidence>
<keyword evidence="8" id="KW-0472">Membrane</keyword>
<evidence type="ECO:0000259" key="10">
    <source>
        <dbReference type="PROSITE" id="PS51826"/>
    </source>
</evidence>
<keyword evidence="3 6" id="KW-0450">Lipoyl</keyword>
<dbReference type="GO" id="GO:0045254">
    <property type="term" value="C:pyruvate dehydrogenase complex"/>
    <property type="evidence" value="ECO:0007669"/>
    <property type="project" value="UniProtKB-UniRule"/>
</dbReference>
<comment type="function">
    <text evidence="6">The pyruvate dehydrogenase complex catalyzes the overall conversion of pyruvate to acetyl-CoA and CO(2).</text>
</comment>
<keyword evidence="4" id="KW-0809">Transit peptide</keyword>
<dbReference type="PANTHER" id="PTHR23151:SF89">
    <property type="entry name" value="DIHYDROLIPOYLLYSINE-RESIDUE ACETYLTRANSFERASE COMPONENT OF PYRUVATE DEHYDROGENASE COMPLEX, MITOCHONDRIAL"/>
    <property type="match status" value="1"/>
</dbReference>
<evidence type="ECO:0000256" key="7">
    <source>
        <dbReference type="SAM" id="MobiDB-lite"/>
    </source>
</evidence>
<dbReference type="InterPro" id="IPR001078">
    <property type="entry name" value="2-oxoacid_DH_actylTfrase"/>
</dbReference>
<dbReference type="PROSITE" id="PS50968">
    <property type="entry name" value="BIOTINYL_LIPOYL"/>
    <property type="match status" value="1"/>
</dbReference>
<dbReference type="GO" id="GO:0006086">
    <property type="term" value="P:pyruvate decarboxylation to acetyl-CoA"/>
    <property type="evidence" value="ECO:0007669"/>
    <property type="project" value="InterPro"/>
</dbReference>
<dbReference type="InterPro" id="IPR000089">
    <property type="entry name" value="Biotin_lipoyl"/>
</dbReference>
<dbReference type="PANTHER" id="PTHR23151">
    <property type="entry name" value="DIHYDROLIPOAMIDE ACETYL/SUCCINYL-TRANSFERASE-RELATED"/>
    <property type="match status" value="1"/>
</dbReference>
<evidence type="ECO:0000256" key="3">
    <source>
        <dbReference type="ARBA" id="ARBA00022823"/>
    </source>
</evidence>
<dbReference type="InterPro" id="IPR004167">
    <property type="entry name" value="PSBD"/>
</dbReference>
<dbReference type="CDD" id="cd06849">
    <property type="entry name" value="lipoyl_domain"/>
    <property type="match status" value="1"/>
</dbReference>
<comment type="caution">
    <text evidence="11">The sequence shown here is derived from an EMBL/GenBank/DDBJ whole genome shotgun (WGS) entry which is preliminary data.</text>
</comment>
<comment type="similarity">
    <text evidence="1 6">Belongs to the 2-oxoacid dehydrogenase family.</text>
</comment>
<feature type="compositionally biased region" description="Polar residues" evidence="7">
    <location>
        <begin position="264"/>
        <end position="276"/>
    </location>
</feature>
<feature type="compositionally biased region" description="Polar residues" evidence="7">
    <location>
        <begin position="198"/>
        <end position="218"/>
    </location>
</feature>
<dbReference type="Proteomes" id="UP000605970">
    <property type="component" value="Unassembled WGS sequence"/>
</dbReference>
<feature type="transmembrane region" description="Helical" evidence="8">
    <location>
        <begin position="27"/>
        <end position="44"/>
    </location>
</feature>
<dbReference type="InterPro" id="IPR003016">
    <property type="entry name" value="2-oxoA_DH_lipoyl-BS"/>
</dbReference>
<comment type="subcellular location">
    <subcellularLocation>
        <location evidence="6">Mitochondrion</location>
    </subcellularLocation>
</comment>
<evidence type="ECO:0000259" key="9">
    <source>
        <dbReference type="PROSITE" id="PS50968"/>
    </source>
</evidence>
<dbReference type="InterPro" id="IPR036625">
    <property type="entry name" value="E3-bd_dom_sf"/>
</dbReference>
<dbReference type="Gene3D" id="3.30.559.10">
    <property type="entry name" value="Chloramphenicol acetyltransferase-like domain"/>
    <property type="match status" value="1"/>
</dbReference>
<accession>A0A8S9ZTS3</accession>
<keyword evidence="2 6" id="KW-0808">Transferase</keyword>
<dbReference type="EMBL" id="JABEBT010000027">
    <property type="protein sequence ID" value="KAF7636666.1"/>
    <property type="molecule type" value="Genomic_DNA"/>
</dbReference>
<name>A0A8S9ZTS3_9BILA</name>
<dbReference type="PROSITE" id="PS00189">
    <property type="entry name" value="LIPOYL"/>
    <property type="match status" value="1"/>
</dbReference>
<dbReference type="Pfam" id="PF02817">
    <property type="entry name" value="E3_binding"/>
    <property type="match status" value="1"/>
</dbReference>
<dbReference type="FunFam" id="2.40.50.100:FF:000010">
    <property type="entry name" value="Acetyltransferase component of pyruvate dehydrogenase complex"/>
    <property type="match status" value="1"/>
</dbReference>
<comment type="catalytic activity">
    <reaction evidence="6">
        <text>N(6)-[(R)-dihydrolipoyl]-L-lysyl-[protein] + acetyl-CoA = N(6)-[(R)-S(8)-acetyldihydrolipoyl]-L-lysyl-[protein] + CoA</text>
        <dbReference type="Rhea" id="RHEA:17017"/>
        <dbReference type="Rhea" id="RHEA-COMP:10475"/>
        <dbReference type="Rhea" id="RHEA-COMP:10478"/>
        <dbReference type="ChEBI" id="CHEBI:57287"/>
        <dbReference type="ChEBI" id="CHEBI:57288"/>
        <dbReference type="ChEBI" id="CHEBI:83100"/>
        <dbReference type="ChEBI" id="CHEBI:83111"/>
        <dbReference type="EC" id="2.3.1.12"/>
    </reaction>
</comment>
<dbReference type="NCBIfam" id="TIGR01349">
    <property type="entry name" value="PDHac_trf_mito"/>
    <property type="match status" value="1"/>
</dbReference>
<feature type="domain" description="Peripheral subunit-binding (PSBD)" evidence="10">
    <location>
        <begin position="224"/>
        <end position="261"/>
    </location>
</feature>
<dbReference type="Gene3D" id="4.10.320.10">
    <property type="entry name" value="E3-binding domain"/>
    <property type="match status" value="1"/>
</dbReference>
<proteinExistence type="inferred from homology"/>
<evidence type="ECO:0000256" key="2">
    <source>
        <dbReference type="ARBA" id="ARBA00022679"/>
    </source>
</evidence>
<dbReference type="GO" id="GO:0005739">
    <property type="term" value="C:mitochondrion"/>
    <property type="evidence" value="ECO:0007669"/>
    <property type="project" value="UniProtKB-SubCell"/>
</dbReference>
<dbReference type="Gene3D" id="2.40.50.100">
    <property type="match status" value="1"/>
</dbReference>
<dbReference type="SUPFAM" id="SSF51230">
    <property type="entry name" value="Single hybrid motif"/>
    <property type="match status" value="1"/>
</dbReference>
<dbReference type="GO" id="GO:0004742">
    <property type="term" value="F:dihydrolipoyllysine-residue acetyltransferase activity"/>
    <property type="evidence" value="ECO:0007669"/>
    <property type="project" value="UniProtKB-UniRule"/>
</dbReference>
<dbReference type="PROSITE" id="PS51826">
    <property type="entry name" value="PSBD"/>
    <property type="match status" value="1"/>
</dbReference>
<dbReference type="Pfam" id="PF00364">
    <property type="entry name" value="Biotin_lipoyl"/>
    <property type="match status" value="1"/>
</dbReference>
<evidence type="ECO:0000256" key="5">
    <source>
        <dbReference type="ARBA" id="ARBA00023315"/>
    </source>
</evidence>
<dbReference type="InterPro" id="IPR011053">
    <property type="entry name" value="Single_hybrid_motif"/>
</dbReference>